<dbReference type="EMBL" id="LUKE01000003">
    <property type="protein sequence ID" value="KYG63985.1"/>
    <property type="molecule type" value="Genomic_DNA"/>
</dbReference>
<reference evidence="1 2" key="1">
    <citation type="submission" date="2016-03" db="EMBL/GenBank/DDBJ databases">
        <authorList>
            <person name="Ploux O."/>
        </authorList>
    </citation>
    <scope>NUCLEOTIDE SEQUENCE [LARGE SCALE GENOMIC DNA]</scope>
    <source>
        <strain evidence="1 2">R0</strain>
    </source>
</reference>
<keyword evidence="2" id="KW-1185">Reference proteome</keyword>
<protein>
    <submittedName>
        <fullName evidence="1">Uncharacterized protein</fullName>
    </submittedName>
</protein>
<proteinExistence type="predicted"/>
<accession>A0A150WK80</accession>
<dbReference type="RefSeq" id="WP_061835927.1">
    <property type="nucleotide sequence ID" value="NZ_LUKE01000003.1"/>
</dbReference>
<evidence type="ECO:0000313" key="2">
    <source>
        <dbReference type="Proteomes" id="UP000075320"/>
    </source>
</evidence>
<comment type="caution">
    <text evidence="1">The sequence shown here is derived from an EMBL/GenBank/DDBJ whole genome shotgun (WGS) entry which is preliminary data.</text>
</comment>
<dbReference type="Proteomes" id="UP000075320">
    <property type="component" value="Unassembled WGS sequence"/>
</dbReference>
<gene>
    <name evidence="1" type="ORF">AZI86_14340</name>
</gene>
<name>A0A150WK80_BDEBC</name>
<dbReference type="OrthoDB" id="1524066at2"/>
<sequence>MTLTARHFKIITATAGSLILLVSFQNCGMAMQGLETGVASSRALSSVVQLTGDQCEDVLFAKFQTGYYSFLKQNCAGCHNGQHEAPGFASDNVASAFQIFKDKGYMAISNNAVGSHNPPATGSHHNGAISSLKKEWEAAQNSWLECQGGSGVDTSIVTTNKTSTNIIATKNNSSTWTSLSWNLNSDIPGNGEKFPLNISVEVQVAKVSGSEVGYAVRNPKFGVTSGSARYRVRGMFFVMNDSLMDSATVYRNINAVICPGTAINLAATGNAQLLVMSPIKNTDKFALQFAAIEKADPSEPCSTDTAGGADTTPATVSFAQLTATTGTLNVFRTQCFSCHQGSSAQGGLDLSNYNAAKGAASKILTRINDSGSPMPRAGLMSSSYRAIVEKWVTTGAPQN</sequence>
<dbReference type="AlphaFoldDB" id="A0A150WK80"/>
<organism evidence="1 2">
    <name type="scientific">Bdellovibrio bacteriovorus</name>
    <dbReference type="NCBI Taxonomy" id="959"/>
    <lineage>
        <taxon>Bacteria</taxon>
        <taxon>Pseudomonadati</taxon>
        <taxon>Bdellovibrionota</taxon>
        <taxon>Bdellovibrionia</taxon>
        <taxon>Bdellovibrionales</taxon>
        <taxon>Pseudobdellovibrionaceae</taxon>
        <taxon>Bdellovibrio</taxon>
    </lineage>
</organism>
<evidence type="ECO:0000313" key="1">
    <source>
        <dbReference type="EMBL" id="KYG63985.1"/>
    </source>
</evidence>